<feature type="domain" description="Luciferase-like" evidence="5">
    <location>
        <begin position="12"/>
        <end position="246"/>
    </location>
</feature>
<evidence type="ECO:0000256" key="4">
    <source>
        <dbReference type="ARBA" id="ARBA00023033"/>
    </source>
</evidence>
<keyword evidence="4" id="KW-0503">Monooxygenase</keyword>
<keyword evidence="3" id="KW-0560">Oxidoreductase</keyword>
<comment type="caution">
    <text evidence="6">The sequence shown here is derived from an EMBL/GenBank/DDBJ whole genome shotgun (WGS) entry which is preliminary data.</text>
</comment>
<evidence type="ECO:0000256" key="1">
    <source>
        <dbReference type="ARBA" id="ARBA00022630"/>
    </source>
</evidence>
<sequence length="310" mass="32813">MLRIGISIGTAFPTDGPGGHRAGPARVLAQARAAARAGLDTLTLGDHHATGPGGYVQNVPMLGRLTAEWVDRPLGCLFLVPLWHPVLLAEQVGTLAAMSSGPFIVQTGLGGGRDQFRAMGTDLRERADRLEEGIRVARALLQGEEVDSALYGLGAARIAPVPPEGTEWWVGGGVARAIDRAARLGDCWYGNADLTPATARELIAVYRDACARHDRRPVRIPIRKDVLVAEDQAAAERAGDALVAGGYRGFEREAVVYGDPDCVAEQLAVYGDLGYTDVIIRTMGPLPAELGPDAATRSVELAGEVRARLA</sequence>
<name>A0ABW9QPG0_9ACTN</name>
<keyword evidence="7" id="KW-1185">Reference proteome</keyword>
<dbReference type="PANTHER" id="PTHR42847">
    <property type="entry name" value="ALKANESULFONATE MONOOXYGENASE"/>
    <property type="match status" value="1"/>
</dbReference>
<keyword evidence="2" id="KW-0288">FMN</keyword>
<evidence type="ECO:0000313" key="7">
    <source>
        <dbReference type="Proteomes" id="UP000437736"/>
    </source>
</evidence>
<dbReference type="EMBL" id="WJHE01000117">
    <property type="protein sequence ID" value="MST31694.1"/>
    <property type="molecule type" value="Genomic_DNA"/>
</dbReference>
<dbReference type="SUPFAM" id="SSF51679">
    <property type="entry name" value="Bacterial luciferase-like"/>
    <property type="match status" value="1"/>
</dbReference>
<dbReference type="InterPro" id="IPR036661">
    <property type="entry name" value="Luciferase-like_sf"/>
</dbReference>
<organism evidence="6 7">
    <name type="scientific">Acidiferrimicrobium australe</name>
    <dbReference type="NCBI Taxonomy" id="2664430"/>
    <lineage>
        <taxon>Bacteria</taxon>
        <taxon>Bacillati</taxon>
        <taxon>Actinomycetota</taxon>
        <taxon>Acidimicrobiia</taxon>
        <taxon>Acidimicrobiales</taxon>
        <taxon>Acidimicrobiaceae</taxon>
        <taxon>Acidiferrimicrobium</taxon>
    </lineage>
</organism>
<evidence type="ECO:0000259" key="5">
    <source>
        <dbReference type="Pfam" id="PF00296"/>
    </source>
</evidence>
<evidence type="ECO:0000256" key="3">
    <source>
        <dbReference type="ARBA" id="ARBA00023002"/>
    </source>
</evidence>
<reference evidence="6 7" key="1">
    <citation type="submission" date="2019-11" db="EMBL/GenBank/DDBJ databases">
        <title>Acidiferrimicrobium australis gen. nov., sp. nov., an acidophilic and obligately heterotrophic, member of the Actinobacteria that catalyses dissimilatory oxido- reduction of iron isolated from metal-rich acidic water in Chile.</title>
        <authorList>
            <person name="Gonzalez D."/>
            <person name="Huber K."/>
            <person name="Hedrich S."/>
            <person name="Rojas-Villalobos C."/>
            <person name="Quatrini R."/>
            <person name="Dinamarca M.A."/>
            <person name="Schwarz A."/>
            <person name="Canales C."/>
            <person name="Nancucheo I."/>
        </authorList>
    </citation>
    <scope>NUCLEOTIDE SEQUENCE [LARGE SCALE GENOMIC DNA]</scope>
    <source>
        <strain evidence="6 7">USS-CCA1</strain>
    </source>
</reference>
<dbReference type="Proteomes" id="UP000437736">
    <property type="component" value="Unassembled WGS sequence"/>
</dbReference>
<evidence type="ECO:0000313" key="6">
    <source>
        <dbReference type="EMBL" id="MST31694.1"/>
    </source>
</evidence>
<keyword evidence="1" id="KW-0285">Flavoprotein</keyword>
<dbReference type="Gene3D" id="3.20.20.30">
    <property type="entry name" value="Luciferase-like domain"/>
    <property type="match status" value="1"/>
</dbReference>
<dbReference type="Pfam" id="PF00296">
    <property type="entry name" value="Bac_luciferase"/>
    <property type="match status" value="1"/>
</dbReference>
<accession>A0ABW9QPG0</accession>
<proteinExistence type="predicted"/>
<dbReference type="PANTHER" id="PTHR42847:SF4">
    <property type="entry name" value="ALKANESULFONATE MONOOXYGENASE-RELATED"/>
    <property type="match status" value="1"/>
</dbReference>
<dbReference type="InterPro" id="IPR011251">
    <property type="entry name" value="Luciferase-like_dom"/>
</dbReference>
<gene>
    <name evidence="6" type="ORF">GHK86_02990</name>
</gene>
<evidence type="ECO:0000256" key="2">
    <source>
        <dbReference type="ARBA" id="ARBA00022643"/>
    </source>
</evidence>
<protein>
    <submittedName>
        <fullName evidence="6">LLM class flavin-dependent oxidoreductase</fullName>
    </submittedName>
</protein>
<dbReference type="InterPro" id="IPR050172">
    <property type="entry name" value="SsuD_RutA_monooxygenase"/>
</dbReference>